<dbReference type="NCBIfam" id="TIGR00401">
    <property type="entry name" value="msrA"/>
    <property type="match status" value="1"/>
</dbReference>
<keyword evidence="4" id="KW-0511">Multifunctional enzyme</keyword>
<proteinExistence type="inferred from homology"/>
<name>A0ABS6JXP6_9BACI</name>
<dbReference type="InterPro" id="IPR002569">
    <property type="entry name" value="Met_Sox_Rdtase_MsrA_dom"/>
</dbReference>
<evidence type="ECO:0000256" key="6">
    <source>
        <dbReference type="ARBA" id="ARBA00047806"/>
    </source>
</evidence>
<evidence type="ECO:0000256" key="3">
    <source>
        <dbReference type="ARBA" id="ARBA00023002"/>
    </source>
</evidence>
<comment type="function">
    <text evidence="5 10">Has an important function as a repair enzyme for proteins that have been inactivated by oxidation. Catalyzes the reversible oxidation-reduction of methionine sulfoxide in proteins to methionine.</text>
</comment>
<dbReference type="InterPro" id="IPR011057">
    <property type="entry name" value="Mss4-like_sf"/>
</dbReference>
<comment type="caution">
    <text evidence="9">Lacks conserved residue(s) required for the propagation of feature annotation.</text>
</comment>
<comment type="catalytic activity">
    <reaction evidence="7 9">
        <text>L-methionyl-[protein] + [thioredoxin]-disulfide + H2O = L-methionyl-(R)-S-oxide-[protein] + [thioredoxin]-dithiol</text>
        <dbReference type="Rhea" id="RHEA:24164"/>
        <dbReference type="Rhea" id="RHEA-COMP:10698"/>
        <dbReference type="Rhea" id="RHEA-COMP:10700"/>
        <dbReference type="Rhea" id="RHEA-COMP:12313"/>
        <dbReference type="Rhea" id="RHEA-COMP:12314"/>
        <dbReference type="ChEBI" id="CHEBI:15377"/>
        <dbReference type="ChEBI" id="CHEBI:16044"/>
        <dbReference type="ChEBI" id="CHEBI:29950"/>
        <dbReference type="ChEBI" id="CHEBI:45764"/>
        <dbReference type="ChEBI" id="CHEBI:50058"/>
        <dbReference type="EC" id="1.8.4.12"/>
    </reaction>
</comment>
<dbReference type="Pfam" id="PF01641">
    <property type="entry name" value="SelR"/>
    <property type="match status" value="1"/>
</dbReference>
<dbReference type="HAMAP" id="MF_01401">
    <property type="entry name" value="MsrA"/>
    <property type="match status" value="1"/>
</dbReference>
<evidence type="ECO:0000313" key="12">
    <source>
        <dbReference type="EMBL" id="MBU9723362.1"/>
    </source>
</evidence>
<evidence type="ECO:0000313" key="13">
    <source>
        <dbReference type="Proteomes" id="UP000790580"/>
    </source>
</evidence>
<dbReference type="EMBL" id="JAHQCR010000075">
    <property type="protein sequence ID" value="MBU9723362.1"/>
    <property type="molecule type" value="Genomic_DNA"/>
</dbReference>
<feature type="domain" description="MsrB" evidence="11">
    <location>
        <begin position="182"/>
        <end position="305"/>
    </location>
</feature>
<evidence type="ECO:0000256" key="10">
    <source>
        <dbReference type="HAMAP-Rule" id="MF_01401"/>
    </source>
</evidence>
<comment type="catalytic activity">
    <reaction evidence="6 10">
        <text>L-methionyl-[protein] + [thioredoxin]-disulfide + H2O = L-methionyl-(S)-S-oxide-[protein] + [thioredoxin]-dithiol</text>
        <dbReference type="Rhea" id="RHEA:14217"/>
        <dbReference type="Rhea" id="RHEA-COMP:10698"/>
        <dbReference type="Rhea" id="RHEA-COMP:10700"/>
        <dbReference type="Rhea" id="RHEA-COMP:12313"/>
        <dbReference type="Rhea" id="RHEA-COMP:12315"/>
        <dbReference type="ChEBI" id="CHEBI:15377"/>
        <dbReference type="ChEBI" id="CHEBI:16044"/>
        <dbReference type="ChEBI" id="CHEBI:29950"/>
        <dbReference type="ChEBI" id="CHEBI:44120"/>
        <dbReference type="ChEBI" id="CHEBI:50058"/>
        <dbReference type="EC" id="1.8.4.11"/>
    </reaction>
</comment>
<dbReference type="GO" id="GO:0033743">
    <property type="term" value="F:peptide-methionine (R)-S-oxide reductase activity"/>
    <property type="evidence" value="ECO:0007669"/>
    <property type="project" value="UniProtKB-EC"/>
</dbReference>
<dbReference type="InterPro" id="IPR028427">
    <property type="entry name" value="Met_Sox_Rdtase_MsrB"/>
</dbReference>
<evidence type="ECO:0000256" key="4">
    <source>
        <dbReference type="ARBA" id="ARBA00023268"/>
    </source>
</evidence>
<keyword evidence="3 9" id="KW-0560">Oxidoreductase</keyword>
<dbReference type="PANTHER" id="PTHR10173">
    <property type="entry name" value="METHIONINE SULFOXIDE REDUCTASE"/>
    <property type="match status" value="1"/>
</dbReference>
<dbReference type="Gene3D" id="3.30.1060.10">
    <property type="entry name" value="Peptide methionine sulphoxide reductase MsrA"/>
    <property type="match status" value="1"/>
</dbReference>
<dbReference type="NCBIfam" id="TIGR00357">
    <property type="entry name" value="peptide-methionine (R)-S-oxide reductase MsrB"/>
    <property type="match status" value="1"/>
</dbReference>
<dbReference type="EC" id="1.8.4.11" evidence="10"/>
<keyword evidence="13" id="KW-1185">Reference proteome</keyword>
<dbReference type="InterPro" id="IPR002579">
    <property type="entry name" value="Met_Sox_Rdtase_MsrB_dom"/>
</dbReference>
<dbReference type="PROSITE" id="PS51790">
    <property type="entry name" value="MSRB"/>
    <property type="match status" value="1"/>
</dbReference>
<comment type="catalytic activity">
    <reaction evidence="8 10">
        <text>[thioredoxin]-disulfide + L-methionine + H2O = L-methionine (S)-S-oxide + [thioredoxin]-dithiol</text>
        <dbReference type="Rhea" id="RHEA:19993"/>
        <dbReference type="Rhea" id="RHEA-COMP:10698"/>
        <dbReference type="Rhea" id="RHEA-COMP:10700"/>
        <dbReference type="ChEBI" id="CHEBI:15377"/>
        <dbReference type="ChEBI" id="CHEBI:29950"/>
        <dbReference type="ChEBI" id="CHEBI:50058"/>
        <dbReference type="ChEBI" id="CHEBI:57844"/>
        <dbReference type="ChEBI" id="CHEBI:58772"/>
        <dbReference type="EC" id="1.8.4.11"/>
    </reaction>
</comment>
<evidence type="ECO:0000256" key="5">
    <source>
        <dbReference type="ARBA" id="ARBA00024679"/>
    </source>
</evidence>
<evidence type="ECO:0000256" key="8">
    <source>
        <dbReference type="ARBA" id="ARBA00048782"/>
    </source>
</evidence>
<comment type="caution">
    <text evidence="12">The sequence shown here is derived from an EMBL/GenBank/DDBJ whole genome shotgun (WGS) entry which is preliminary data.</text>
</comment>
<evidence type="ECO:0000256" key="7">
    <source>
        <dbReference type="ARBA" id="ARBA00048488"/>
    </source>
</evidence>
<feature type="active site" description="Nucleophile" evidence="9">
    <location>
        <position position="294"/>
    </location>
</feature>
<comment type="similarity">
    <text evidence="2">In the N-terminal section; belongs to the MsrA Met sulfoxide reductase family.</text>
</comment>
<accession>A0ABS6JXP6</accession>
<gene>
    <name evidence="9 12" type="primary">msrB</name>
    <name evidence="10" type="synonym">msrA</name>
    <name evidence="12" type="ORF">KS407_18245</name>
</gene>
<evidence type="ECO:0000259" key="11">
    <source>
        <dbReference type="PROSITE" id="PS51790"/>
    </source>
</evidence>
<dbReference type="PANTHER" id="PTHR10173:SF59">
    <property type="entry name" value="PEPTIDE METHIONINE SULFOXIDE REDUCTASE MSRA_MSRB"/>
    <property type="match status" value="1"/>
</dbReference>
<organism evidence="12 13">
    <name type="scientific">Evansella alkalicola</name>
    <dbReference type="NCBI Taxonomy" id="745819"/>
    <lineage>
        <taxon>Bacteria</taxon>
        <taxon>Bacillati</taxon>
        <taxon>Bacillota</taxon>
        <taxon>Bacilli</taxon>
        <taxon>Bacillales</taxon>
        <taxon>Bacillaceae</taxon>
        <taxon>Evansella</taxon>
    </lineage>
</organism>
<protein>
    <recommendedName>
        <fullName evidence="9 10">Multifunctional fusion protein</fullName>
    </recommendedName>
    <domain>
        <recommendedName>
            <fullName evidence="10">Peptide methionine sulfoxide reductase MsrA</fullName>
            <shortName evidence="10">Protein-methionine-S-oxide reductase</shortName>
            <ecNumber evidence="10">1.8.4.11</ecNumber>
        </recommendedName>
        <alternativeName>
            <fullName evidence="10">Peptide-methionine (S)-S-oxide reductase</fullName>
            <shortName evidence="10">Peptide Met(O) reductase</shortName>
        </alternativeName>
    </domain>
    <domain>
        <recommendedName>
            <fullName evidence="9">Peptide methionine sulfoxide reductase MsrB</fullName>
            <ecNumber evidence="9">1.8.4.12</ecNumber>
        </recommendedName>
        <alternativeName>
            <fullName evidence="9">Peptide-methionine (R)-S-oxide reductase</fullName>
        </alternativeName>
    </domain>
</protein>
<evidence type="ECO:0000256" key="1">
    <source>
        <dbReference type="ARBA" id="ARBA00008076"/>
    </source>
</evidence>
<comment type="similarity">
    <text evidence="10">Belongs to the MsrA Met sulfoxide reductase family.</text>
</comment>
<evidence type="ECO:0000256" key="9">
    <source>
        <dbReference type="HAMAP-Rule" id="MF_01400"/>
    </source>
</evidence>
<dbReference type="HAMAP" id="MF_01400">
    <property type="entry name" value="MsrB"/>
    <property type="match status" value="1"/>
</dbReference>
<dbReference type="Gene3D" id="2.170.150.20">
    <property type="entry name" value="Peptide methionine sulfoxide reductase"/>
    <property type="match status" value="1"/>
</dbReference>
<dbReference type="Pfam" id="PF01625">
    <property type="entry name" value="PMSR"/>
    <property type="match status" value="1"/>
</dbReference>
<feature type="active site" evidence="10">
    <location>
        <position position="16"/>
    </location>
</feature>
<dbReference type="InterPro" id="IPR036509">
    <property type="entry name" value="Met_Sox_Rdtase_MsrA_sf"/>
</dbReference>
<dbReference type="Proteomes" id="UP000790580">
    <property type="component" value="Unassembled WGS sequence"/>
</dbReference>
<evidence type="ECO:0000256" key="2">
    <source>
        <dbReference type="ARBA" id="ARBA00011017"/>
    </source>
</evidence>
<reference evidence="12 13" key="1">
    <citation type="submission" date="2021-06" db="EMBL/GenBank/DDBJ databases">
        <title>Bacillus sp. RD4P76, an endophyte from a halophyte.</title>
        <authorList>
            <person name="Sun J.-Q."/>
        </authorList>
    </citation>
    <scope>NUCLEOTIDE SEQUENCE [LARGE SCALE GENOMIC DNA]</scope>
    <source>
        <strain evidence="12 13">JCM 17098</strain>
    </source>
</reference>
<sequence>MDNKNELELATFAGGCFWFMVPPFAELPGIHSVESGYSGGSEEEPSHEEVVSGRTGHRLVLQISFDPLIISYEKLLEIYWKNIDPTDDGGQFDERGEMFKTAIYYHHEEQRQVAEQSRSLLEKSCRFKKSVVTEILKVSMFCPAEEKHQYYYKKIPYHFRFKYKKSGRKEFLEKLWQVEKDQMQLKTVLTPLQYEVTQQNGTELPYENEFFNNKADGIYVDIVSGEPLFSTTDQYDAGCGWPSFTKPINHYHINDKLDKSHGMLRTEVRSKYGDSHLGHLFYDGPKEEGGLRYCINSAALRFIPKERLITEGYGEFLSLFE</sequence>
<comment type="similarity">
    <text evidence="1">In the C-terminal section; belongs to the MsrB Met sulfoxide reductase family.</text>
</comment>
<dbReference type="SUPFAM" id="SSF55068">
    <property type="entry name" value="Peptide methionine sulfoxide reductase"/>
    <property type="match status" value="1"/>
</dbReference>
<dbReference type="EC" id="1.8.4.12" evidence="9"/>
<comment type="similarity">
    <text evidence="9">Belongs to the MsrB Met sulfoxide reductase family.</text>
</comment>
<dbReference type="SUPFAM" id="SSF51316">
    <property type="entry name" value="Mss4-like"/>
    <property type="match status" value="1"/>
</dbReference>
<dbReference type="RefSeq" id="WP_088074519.1">
    <property type="nucleotide sequence ID" value="NZ_JAHQCR010000075.1"/>
</dbReference>